<reference evidence="2" key="1">
    <citation type="submission" date="2017-03" db="EMBL/GenBank/DDBJ databases">
        <title>Phytopthora megakarya and P. palmivora, two closely related causual agents of cacao black pod achieved similar genome size and gene model numbers by different mechanisms.</title>
        <authorList>
            <person name="Ali S."/>
            <person name="Shao J."/>
            <person name="Larry D.J."/>
            <person name="Kronmiller B."/>
            <person name="Shen D."/>
            <person name="Strem M.D."/>
            <person name="Melnick R.L."/>
            <person name="Guiltinan M.J."/>
            <person name="Tyler B.M."/>
            <person name="Meinhardt L.W."/>
            <person name="Bailey B.A."/>
        </authorList>
    </citation>
    <scope>NUCLEOTIDE SEQUENCE [LARGE SCALE GENOMIC DNA]</scope>
    <source>
        <strain evidence="2">zdho120</strain>
    </source>
</reference>
<dbReference type="AlphaFoldDB" id="A0A225UW00"/>
<name>A0A225UW00_9STRA</name>
<dbReference type="EMBL" id="NBNE01010823">
    <property type="protein sequence ID" value="OWY97122.1"/>
    <property type="molecule type" value="Genomic_DNA"/>
</dbReference>
<proteinExistence type="predicted"/>
<dbReference type="Proteomes" id="UP000198211">
    <property type="component" value="Unassembled WGS sequence"/>
</dbReference>
<evidence type="ECO:0000313" key="1">
    <source>
        <dbReference type="EMBL" id="OWY97122.1"/>
    </source>
</evidence>
<comment type="caution">
    <text evidence="1">The sequence shown here is derived from an EMBL/GenBank/DDBJ whole genome shotgun (WGS) entry which is preliminary data.</text>
</comment>
<keyword evidence="2" id="KW-1185">Reference proteome</keyword>
<evidence type="ECO:0000313" key="2">
    <source>
        <dbReference type="Proteomes" id="UP000198211"/>
    </source>
</evidence>
<sequence>MNIWGNQNIARRRHKRYYGIVANAAVFVETRRLENKKNHPLFLQMKKLYKTFSLSKTKYIPDYWKLKTKLKVCGYDGQKDQLSSVRMLLLVQNEVGQDVGKGLTSSKSHEESASILRSVVPKLDLQSDSPQLCMRVWRCQ</sequence>
<gene>
    <name evidence="1" type="ORF">PHMEG_00032428</name>
</gene>
<protein>
    <submittedName>
        <fullName evidence="1">Uncharacterized protein</fullName>
    </submittedName>
</protein>
<dbReference type="OrthoDB" id="124847at2759"/>
<organism evidence="1 2">
    <name type="scientific">Phytophthora megakarya</name>
    <dbReference type="NCBI Taxonomy" id="4795"/>
    <lineage>
        <taxon>Eukaryota</taxon>
        <taxon>Sar</taxon>
        <taxon>Stramenopiles</taxon>
        <taxon>Oomycota</taxon>
        <taxon>Peronosporomycetes</taxon>
        <taxon>Peronosporales</taxon>
        <taxon>Peronosporaceae</taxon>
        <taxon>Phytophthora</taxon>
    </lineage>
</organism>
<accession>A0A225UW00</accession>